<organism evidence="2">
    <name type="scientific">marine metagenome</name>
    <dbReference type="NCBI Taxonomy" id="408172"/>
    <lineage>
        <taxon>unclassified sequences</taxon>
        <taxon>metagenomes</taxon>
        <taxon>ecological metagenomes</taxon>
    </lineage>
</organism>
<evidence type="ECO:0000259" key="1">
    <source>
        <dbReference type="PROSITE" id="PS50076"/>
    </source>
</evidence>
<dbReference type="InterPro" id="IPR001623">
    <property type="entry name" value="DnaJ_domain"/>
</dbReference>
<dbReference type="SUPFAM" id="SSF46565">
    <property type="entry name" value="Chaperone J-domain"/>
    <property type="match status" value="1"/>
</dbReference>
<dbReference type="EMBL" id="UINC01005800">
    <property type="protein sequence ID" value="SVA23623.1"/>
    <property type="molecule type" value="Genomic_DNA"/>
</dbReference>
<dbReference type="NCBIfam" id="TIGR00714">
    <property type="entry name" value="hscB"/>
    <property type="match status" value="1"/>
</dbReference>
<feature type="domain" description="J" evidence="1">
    <location>
        <begin position="35"/>
        <end position="107"/>
    </location>
</feature>
<dbReference type="GO" id="GO:0001671">
    <property type="term" value="F:ATPase activator activity"/>
    <property type="evidence" value="ECO:0007669"/>
    <property type="project" value="InterPro"/>
</dbReference>
<dbReference type="AlphaFoldDB" id="A0A381UAK8"/>
<dbReference type="PANTHER" id="PTHR14021">
    <property type="entry name" value="IRON-SULFUR CLUSTER CO-CHAPERONE PROTEIN HSCB"/>
    <property type="match status" value="1"/>
</dbReference>
<dbReference type="PROSITE" id="PS50076">
    <property type="entry name" value="DNAJ_2"/>
    <property type="match status" value="1"/>
</dbReference>
<dbReference type="InterPro" id="IPR036869">
    <property type="entry name" value="J_dom_sf"/>
</dbReference>
<dbReference type="SMART" id="SM00271">
    <property type="entry name" value="DnaJ"/>
    <property type="match status" value="1"/>
</dbReference>
<dbReference type="GO" id="GO:0044571">
    <property type="term" value="P:[2Fe-2S] cluster assembly"/>
    <property type="evidence" value="ECO:0007669"/>
    <property type="project" value="InterPro"/>
</dbReference>
<name>A0A381UAK8_9ZZZZ</name>
<dbReference type="Gene3D" id="1.10.287.110">
    <property type="entry name" value="DnaJ domain"/>
    <property type="match status" value="1"/>
</dbReference>
<proteinExistence type="predicted"/>
<dbReference type="GO" id="GO:0051087">
    <property type="term" value="F:protein-folding chaperone binding"/>
    <property type="evidence" value="ECO:0007669"/>
    <property type="project" value="InterPro"/>
</dbReference>
<protein>
    <recommendedName>
        <fullName evidence="1">J domain-containing protein</fullName>
    </recommendedName>
</protein>
<evidence type="ECO:0000313" key="2">
    <source>
        <dbReference type="EMBL" id="SVA23623.1"/>
    </source>
</evidence>
<reference evidence="2" key="1">
    <citation type="submission" date="2018-05" db="EMBL/GenBank/DDBJ databases">
        <authorList>
            <person name="Lanie J.A."/>
            <person name="Ng W.-L."/>
            <person name="Kazmierczak K.M."/>
            <person name="Andrzejewski T.M."/>
            <person name="Davidsen T.M."/>
            <person name="Wayne K.J."/>
            <person name="Tettelin H."/>
            <person name="Glass J.I."/>
            <person name="Rusch D."/>
            <person name="Podicherti R."/>
            <person name="Tsui H.-C.T."/>
            <person name="Winkler M.E."/>
        </authorList>
    </citation>
    <scope>NUCLEOTIDE SEQUENCE</scope>
</reference>
<dbReference type="PANTHER" id="PTHR14021:SF15">
    <property type="entry name" value="IRON-SULFUR CLUSTER CO-CHAPERONE PROTEIN HSCB"/>
    <property type="match status" value="1"/>
</dbReference>
<dbReference type="GO" id="GO:0005739">
    <property type="term" value="C:mitochondrion"/>
    <property type="evidence" value="ECO:0007669"/>
    <property type="project" value="TreeGrafter"/>
</dbReference>
<gene>
    <name evidence="2" type="ORF">METZ01_LOCUS76477</name>
</gene>
<accession>A0A381UAK8</accession>
<sequence length="205" mass="23906">MALEELSCQKCESLLISRLFCFSCNAFQPFPSEIDYFQAMGLPIGFEINYEDLEERYQRLSLVMHPDFFESASEADKHLSEKASVMLNTAYNTLRESTSRARYLLFLFAKGKNLNDKTLPEGLLKEMFFLQESLDELLESGDVSALSKMNEDLRGRYKDIESYYAPLFKKFEGSPEDSEILQQLQTHLNTERYLRRLLDRIPMND</sequence>
<dbReference type="InterPro" id="IPR004640">
    <property type="entry name" value="HscB"/>
</dbReference>